<dbReference type="Pfam" id="PF00622">
    <property type="entry name" value="SPRY"/>
    <property type="match status" value="1"/>
</dbReference>
<evidence type="ECO:0000259" key="3">
    <source>
        <dbReference type="PROSITE" id="PS50188"/>
    </source>
</evidence>
<dbReference type="PROSITE" id="PS50188">
    <property type="entry name" value="B302_SPRY"/>
    <property type="match status" value="1"/>
</dbReference>
<evidence type="ECO:0000256" key="2">
    <source>
        <dbReference type="SAM" id="MobiDB-lite"/>
    </source>
</evidence>
<dbReference type="InterPro" id="IPR035754">
    <property type="entry name" value="SPRY_SPSB3"/>
</dbReference>
<evidence type="ECO:0000313" key="4">
    <source>
        <dbReference type="EMBL" id="JAP41316.1"/>
    </source>
</evidence>
<feature type="region of interest" description="Disordered" evidence="2">
    <location>
        <begin position="352"/>
        <end position="421"/>
    </location>
</feature>
<name>A0A0X3P2F8_SCHSO</name>
<feature type="compositionally biased region" description="Low complexity" evidence="2">
    <location>
        <begin position="287"/>
        <end position="297"/>
    </location>
</feature>
<dbReference type="PANTHER" id="PTHR12245">
    <property type="entry name" value="SPRY DOMAIN CONTAINING SOCS BOX PROTEIN"/>
    <property type="match status" value="1"/>
</dbReference>
<dbReference type="Gene3D" id="2.60.120.920">
    <property type="match status" value="1"/>
</dbReference>
<protein>
    <recommendedName>
        <fullName evidence="3">B30.2/SPRY domain-containing protein</fullName>
    </recommendedName>
</protein>
<feature type="compositionally biased region" description="Low complexity" evidence="2">
    <location>
        <begin position="352"/>
        <end position="362"/>
    </location>
</feature>
<organism evidence="4">
    <name type="scientific">Schistocephalus solidus</name>
    <name type="common">Tapeworm</name>
    <dbReference type="NCBI Taxonomy" id="70667"/>
    <lineage>
        <taxon>Eukaryota</taxon>
        <taxon>Metazoa</taxon>
        <taxon>Spiralia</taxon>
        <taxon>Lophotrochozoa</taxon>
        <taxon>Platyhelminthes</taxon>
        <taxon>Cestoda</taxon>
        <taxon>Eucestoda</taxon>
        <taxon>Diphyllobothriidea</taxon>
        <taxon>Diphyllobothriidae</taxon>
        <taxon>Schistocephalus</taxon>
    </lineage>
</organism>
<gene>
    <name evidence="4" type="ORF">TR165554</name>
</gene>
<feature type="region of interest" description="Disordered" evidence="2">
    <location>
        <begin position="287"/>
        <end position="327"/>
    </location>
</feature>
<dbReference type="AlphaFoldDB" id="A0A0X3P2F8"/>
<proteinExistence type="predicted"/>
<reference evidence="4" key="1">
    <citation type="submission" date="2016-01" db="EMBL/GenBank/DDBJ databases">
        <title>Reference transcriptome for the parasite Schistocephalus solidus: insights into the molecular evolution of parasitism.</title>
        <authorList>
            <person name="Hebert F.O."/>
            <person name="Grambauer S."/>
            <person name="Barber I."/>
            <person name="Landry C.R."/>
            <person name="Aubin-Horth N."/>
        </authorList>
    </citation>
    <scope>NUCLEOTIDE SEQUENCE</scope>
</reference>
<dbReference type="InterPro" id="IPR003877">
    <property type="entry name" value="SPRY_dom"/>
</dbReference>
<keyword evidence="1" id="KW-0833">Ubl conjugation pathway</keyword>
<evidence type="ECO:0000256" key="1">
    <source>
        <dbReference type="ARBA" id="ARBA00022786"/>
    </source>
</evidence>
<dbReference type="EMBL" id="GEEE01021909">
    <property type="protein sequence ID" value="JAP41316.1"/>
    <property type="molecule type" value="Transcribed_RNA"/>
</dbReference>
<dbReference type="PANTHER" id="PTHR12245:SF5">
    <property type="entry name" value="SPRY DOMAIN-CONTAINING SOCS BOX PROTEIN 3"/>
    <property type="match status" value="1"/>
</dbReference>
<dbReference type="InterPro" id="IPR043136">
    <property type="entry name" value="B30.2/SPRY_sf"/>
</dbReference>
<feature type="compositionally biased region" description="Polar residues" evidence="2">
    <location>
        <begin position="298"/>
        <end position="327"/>
    </location>
</feature>
<dbReference type="SMART" id="SM00449">
    <property type="entry name" value="SPRY"/>
    <property type="match status" value="1"/>
</dbReference>
<dbReference type="InterPro" id="IPR013320">
    <property type="entry name" value="ConA-like_dom_sf"/>
</dbReference>
<dbReference type="GO" id="GO:0019005">
    <property type="term" value="C:SCF ubiquitin ligase complex"/>
    <property type="evidence" value="ECO:0007669"/>
    <property type="project" value="TreeGrafter"/>
</dbReference>
<sequence>MSSRCSVCTSNDFFEKQWILGCRCNEDVSASIEWDWCDLSIQRNYEVFESGKSVIFHPLKSQGTAIVRGTKLLTEGLHYWEMKVLSPLYGTDVMVGIGTENVDLHRYPNRFVSALGMDSQSWGLSYRGETRHNREVRGIHGGKFGRGDLVGCLLNLWHGSLGFFVNRKPIWGTQSRRIPLGEYYPMVSSTAARSGFRLVFAKSYAISLQLLTCLSLQGAVTTPSVIFDLPGFPPGLQSILKNNLPWLFCQARTSAGQLEKVDSAEVSKTTATADCLDRLSSLLSRSPRIPPLHSLPSATSGSVEGHPGSSTPVGDTTGSLSNSASQDASLPELSAWRVLDNLLKMASAEAARCLPPSPSSSRTLRRRGLEGEAGQEESSHANPTKSLRLDGLTSERQPQQHQPESPASVDIVFTESENKSL</sequence>
<accession>A0A0X3P2F8</accession>
<dbReference type="InterPro" id="IPR050672">
    <property type="entry name" value="FBXO45-Fsn/SPSB_families"/>
</dbReference>
<dbReference type="InterPro" id="IPR001870">
    <property type="entry name" value="B30.2/SPRY"/>
</dbReference>
<dbReference type="GO" id="GO:0043161">
    <property type="term" value="P:proteasome-mediated ubiquitin-dependent protein catabolic process"/>
    <property type="evidence" value="ECO:0007669"/>
    <property type="project" value="TreeGrafter"/>
</dbReference>
<feature type="compositionally biased region" description="Polar residues" evidence="2">
    <location>
        <begin position="394"/>
        <end position="405"/>
    </location>
</feature>
<feature type="domain" description="B30.2/SPRY" evidence="3">
    <location>
        <begin position="1"/>
        <end position="205"/>
    </location>
</feature>
<dbReference type="CDD" id="cd12876">
    <property type="entry name" value="SPRY_SOCS3"/>
    <property type="match status" value="1"/>
</dbReference>
<dbReference type="SUPFAM" id="SSF49899">
    <property type="entry name" value="Concanavalin A-like lectins/glucanases"/>
    <property type="match status" value="1"/>
</dbReference>